<organism evidence="3 4">
    <name type="scientific">Candidatus Eubacterium faecipullorum</name>
    <dbReference type="NCBI Taxonomy" id="2838571"/>
    <lineage>
        <taxon>Bacteria</taxon>
        <taxon>Bacillati</taxon>
        <taxon>Bacillota</taxon>
        <taxon>Clostridia</taxon>
        <taxon>Eubacteriales</taxon>
        <taxon>Eubacteriaceae</taxon>
        <taxon>Eubacterium</taxon>
    </lineage>
</organism>
<feature type="transmembrane region" description="Helical" evidence="1">
    <location>
        <begin position="322"/>
        <end position="344"/>
    </location>
</feature>
<name>A0A9D1RCD8_9FIRM</name>
<keyword evidence="1" id="KW-0472">Membrane</keyword>
<keyword evidence="1" id="KW-1133">Transmembrane helix</keyword>
<evidence type="ECO:0000256" key="1">
    <source>
        <dbReference type="SAM" id="Phobius"/>
    </source>
</evidence>
<feature type="transmembrane region" description="Helical" evidence="1">
    <location>
        <begin position="119"/>
        <end position="139"/>
    </location>
</feature>
<reference evidence="3" key="1">
    <citation type="journal article" date="2021" name="PeerJ">
        <title>Extensive microbial diversity within the chicken gut microbiome revealed by metagenomics and culture.</title>
        <authorList>
            <person name="Gilroy R."/>
            <person name="Ravi A."/>
            <person name="Getino M."/>
            <person name="Pursley I."/>
            <person name="Horton D.L."/>
            <person name="Alikhan N.F."/>
            <person name="Baker D."/>
            <person name="Gharbi K."/>
            <person name="Hall N."/>
            <person name="Watson M."/>
            <person name="Adriaenssens E.M."/>
            <person name="Foster-Nyarko E."/>
            <person name="Jarju S."/>
            <person name="Secka A."/>
            <person name="Antonio M."/>
            <person name="Oren A."/>
            <person name="Chaudhuri R.R."/>
            <person name="La Ragione R."/>
            <person name="Hildebrand F."/>
            <person name="Pallen M.J."/>
        </authorList>
    </citation>
    <scope>NUCLEOTIDE SEQUENCE</scope>
    <source>
        <strain evidence="3">421</strain>
    </source>
</reference>
<feature type="transmembrane region" description="Helical" evidence="1">
    <location>
        <begin position="184"/>
        <end position="203"/>
    </location>
</feature>
<dbReference type="Pfam" id="PF01757">
    <property type="entry name" value="Acyl_transf_3"/>
    <property type="match status" value="1"/>
</dbReference>
<accession>A0A9D1RCD8</accession>
<protein>
    <submittedName>
        <fullName evidence="3">Acyltransferase family protein</fullName>
    </submittedName>
</protein>
<evidence type="ECO:0000313" key="4">
    <source>
        <dbReference type="Proteomes" id="UP000824205"/>
    </source>
</evidence>
<feature type="domain" description="Acyltransferase 3" evidence="2">
    <location>
        <begin position="37"/>
        <end position="337"/>
    </location>
</feature>
<comment type="caution">
    <text evidence="3">The sequence shown here is derived from an EMBL/GenBank/DDBJ whole genome shotgun (WGS) entry which is preliminary data.</text>
</comment>
<dbReference type="InterPro" id="IPR002656">
    <property type="entry name" value="Acyl_transf_3_dom"/>
</dbReference>
<keyword evidence="3" id="KW-0808">Transferase</keyword>
<keyword evidence="3" id="KW-0012">Acyltransferase</keyword>
<evidence type="ECO:0000259" key="2">
    <source>
        <dbReference type="Pfam" id="PF01757"/>
    </source>
</evidence>
<sequence>MTVFLLLIFLACLWKIRFAKPLLGGINANYLAVDRTDSIKGIFILLVFLSHIKNYLDSFAQYSSDPLNSIYNVFQNHLGQGVVVMFLFYSGYGVMESIKKKGAAYIRAFPKNRLAKTLFNFDLAVLLFVILNLCLGTLKDYSVPHVLLSFTGWESVGNSNWYIFAVLIMYLITYVSFRIFKNRYSHAAALITLLTAVYIAVLALFKDAWWFDTVILYPLGIWCSLGKQKIERFLWKRPVNYYLVFVLCAGLFIVSHLLRSNILCYELSQVSLCAVIVIVTMKVDICNKLLSFFGRHLFEIYILMRIPMMVLLHYGITNTYLFVLISFTVTVPLAVLFKMALGFLDSKLFFRQKVHD</sequence>
<dbReference type="Proteomes" id="UP000824205">
    <property type="component" value="Unassembled WGS sequence"/>
</dbReference>
<dbReference type="EMBL" id="DXGE01000012">
    <property type="protein sequence ID" value="HIW85503.1"/>
    <property type="molecule type" value="Genomic_DNA"/>
</dbReference>
<evidence type="ECO:0000313" key="3">
    <source>
        <dbReference type="EMBL" id="HIW85503.1"/>
    </source>
</evidence>
<feature type="transmembrane region" description="Helical" evidence="1">
    <location>
        <begin position="297"/>
        <end position="316"/>
    </location>
</feature>
<feature type="transmembrane region" description="Helical" evidence="1">
    <location>
        <begin position="209"/>
        <end position="227"/>
    </location>
</feature>
<feature type="transmembrane region" description="Helical" evidence="1">
    <location>
        <begin position="78"/>
        <end position="98"/>
    </location>
</feature>
<feature type="transmembrane region" description="Helical" evidence="1">
    <location>
        <begin position="239"/>
        <end position="259"/>
    </location>
</feature>
<proteinExistence type="predicted"/>
<feature type="transmembrane region" description="Helical" evidence="1">
    <location>
        <begin position="159"/>
        <end position="177"/>
    </location>
</feature>
<dbReference type="GO" id="GO:0016747">
    <property type="term" value="F:acyltransferase activity, transferring groups other than amino-acyl groups"/>
    <property type="evidence" value="ECO:0007669"/>
    <property type="project" value="InterPro"/>
</dbReference>
<dbReference type="AlphaFoldDB" id="A0A9D1RCD8"/>
<reference evidence="3" key="2">
    <citation type="submission" date="2021-04" db="EMBL/GenBank/DDBJ databases">
        <authorList>
            <person name="Gilroy R."/>
        </authorList>
    </citation>
    <scope>NUCLEOTIDE SEQUENCE</scope>
    <source>
        <strain evidence="3">421</strain>
    </source>
</reference>
<gene>
    <name evidence="3" type="ORF">IAA48_03315</name>
</gene>
<keyword evidence="1" id="KW-0812">Transmembrane</keyword>